<sequence length="1835" mass="208904">MELVVAIAAKAAEYTVAPIGRQLGYMIFLKSNTDNLKTKVQLVVETRERVQHRIDAARMNGEEIEFDVQNWLSQVDEMVKAANKFYQKDYYSTTGCSIGRCLNILSRYKQSRTAKKMAQVIIEILDKGNFSTVSFRSLPQLSTATFITKEYKALESRTTTLIQIMEKLKDATIQTIGVWGLGGVGKTTIAKQVAKLADECKLFDRVIMVAVTVNPDVRRIQGEIADALGLRFDEETEMGRANRLCHRIQQENSILIIIDDLWGGFELEAIGVLLGDDHKGSKLFLTSRSYDVLKREMGIQVGFRLEVLPEKEGWILFEEMAGNVVQDPNVQPVAIEVVKRCAGLPVLIATVAKALKDERLYAWKDALKQLETFDKEGMHAKVFSALELSYNQLKGHEIKSLLLLIALHGQPSVRKYDLLIICVGLGLLKNVDTLEDARNRLHKLTNDLKASCLLIEDERDKVIIHDVVREAAVSIAAKDQLFHINFDVEASKEWPEMDQVKIFHGLFLSVRHYHCLPEKLEGPELTSLWLDRNDDSFLSLQHETLLKVPDSFFEEMRKLKVLCVSGMVCTPSPPPSLHLLKNLRALYLYKCSLEDITTIGELANLEILSLQNSEIQQLPREIGQLHRLRLLDLEDCNNLKVIPPKVISNLTHLEELNMKDSFTNWEAEGWNTQCSNASLGELTELCHLTRLYIQVPDTSMVPSDFFLFLENVERFTVRIGQRNYFVNSSQYSRILTISFPSSTHSENLIKILPQEVEYLELDGVNDVKNVLYDFNAKGFPQLKCIWVLNNDDLECVINSMSLNLLGPAFPSLEVLVLENLHNLEHICHGPSTVETFCKLRMVDVEMCNILKNMFSFSMIKALSQLEKIKVSNCKSMKEIVSSEREDNLEPKCMDIKFPELRSLKLQGLPALICFCSKERTSPIFGGTYEEITVDAEIKEIDKADNCSSSLPLFNKKVAFPKLETLKLSSINIEKIWNDQILGSAYIQNLTKLTIKCCGNLKHLLSFPLARDLVNLKYLELSKCQMLEKILATKESFLEEVLFPNLETMKISHMDNLRTMWHHPITPNSFCKVKRIEVSDCPKVTVIFPSDSVSNFQNLETLEVNDCSRVEEIFALKELHDKKSHAGVTCQLKDLTLCRLPKLKHIWNKDLGGILSILYLQKVYVEDCGNLNYIFPASLAKCLVQLEMLHIDSCGVTEIIAKDEGSRAAIRFLLPQVKYIWLKRLPKIKNFYPDRHTSEWPLLKELYVSECDEIEIFASEVSNYQEDGHEIHCPQLFVGGKPLFLFGKVLFPNLETLTINGMDSLRKVWHNQPITPNYSCKVRSIKISSCMKLVDVFPFSTVRNFQNLERLTVKNCGSVEVIFNLLQQEEALIPNHWGQQYVGSNSPLKLLTLHQLPNLKHIWTNGSEGTVKFKDLQTVIVEQCENLNCIFPASIAKCLMQLEKLEIVSCGVTEIVAKDEGSRAAIRTLFPQVKYVSLKSLPKLRNFYPGTHTWEWPMLKQLHMSICNETEILKSEILEHMEDGLESPFQQLSFGKNPLFLFGKDVHNLEKLVVEGKMAMMILNGQFETDILHNLKGLVLACSDDDSVSFPSIIHQRLSNNAKVLLLTFCSSEVRHDSSLISLLPSSISFQSLVTLKIEFFDGLVNLVTLSTVRSLGQLREIRIKNCEKIEEIILSSEDEEQNVEGDDIAFSQLERLELLCLPNFKSFCSGNYTFQFPSLKKVVAIACPKMEIFSSGVLVAPLLKGVRFNYNSDEEQWKGDLNTTVRQMFMEMEAKGWPKTVRHPLHEKHDLVLGWRSYVCDGCHELGKPWSFLCQRCDFDLHPHCALEANKEVEK</sequence>
<dbReference type="SUPFAM" id="SSF52540">
    <property type="entry name" value="P-loop containing nucleoside triphosphate hydrolases"/>
    <property type="match status" value="1"/>
</dbReference>
<keyword evidence="7" id="KW-1185">Reference proteome</keyword>
<evidence type="ECO:0000256" key="1">
    <source>
        <dbReference type="ARBA" id="ARBA00008894"/>
    </source>
</evidence>
<dbReference type="PANTHER" id="PTHR33463:SF203">
    <property type="entry name" value="AAA+ ATPASE DOMAIN-CONTAINING PROTEIN"/>
    <property type="match status" value="1"/>
</dbReference>
<name>A0AAD7L5A0_QUISA</name>
<evidence type="ECO:0000256" key="3">
    <source>
        <dbReference type="ARBA" id="ARBA00022821"/>
    </source>
</evidence>
<protein>
    <submittedName>
        <fullName evidence="6">Disease resistance protein</fullName>
    </submittedName>
</protein>
<comment type="similarity">
    <text evidence="1">Belongs to the disease resistance NB-LRR family.</text>
</comment>
<dbReference type="InterPro" id="IPR050905">
    <property type="entry name" value="Plant_NBS-LRR"/>
</dbReference>
<accession>A0AAD7L5A0</accession>
<evidence type="ECO:0000313" key="6">
    <source>
        <dbReference type="EMBL" id="KAJ7950935.1"/>
    </source>
</evidence>
<keyword evidence="3" id="KW-0611">Plant defense</keyword>
<evidence type="ECO:0000313" key="7">
    <source>
        <dbReference type="Proteomes" id="UP001163823"/>
    </source>
</evidence>
<dbReference type="Pfam" id="PF00931">
    <property type="entry name" value="NB-ARC"/>
    <property type="match status" value="1"/>
</dbReference>
<dbReference type="SUPFAM" id="SSF52047">
    <property type="entry name" value="RNI-like"/>
    <property type="match status" value="1"/>
</dbReference>
<proteinExistence type="inferred from homology"/>
<keyword evidence="2" id="KW-0547">Nucleotide-binding</keyword>
<dbReference type="SUPFAM" id="SSF52058">
    <property type="entry name" value="L domain-like"/>
    <property type="match status" value="2"/>
</dbReference>
<dbReference type="Gene3D" id="3.80.10.10">
    <property type="entry name" value="Ribonuclease Inhibitor"/>
    <property type="match status" value="5"/>
</dbReference>
<keyword evidence="4" id="KW-0067">ATP-binding</keyword>
<dbReference type="InterPro" id="IPR057135">
    <property type="entry name" value="At4g27190-like_LRR"/>
</dbReference>
<dbReference type="InterPro" id="IPR002182">
    <property type="entry name" value="NB-ARC"/>
</dbReference>
<dbReference type="Gene3D" id="1.10.8.430">
    <property type="entry name" value="Helical domain of apoptotic protease-activating factors"/>
    <property type="match status" value="1"/>
</dbReference>
<dbReference type="Gene3D" id="3.40.50.300">
    <property type="entry name" value="P-loop containing nucleotide triphosphate hydrolases"/>
    <property type="match status" value="1"/>
</dbReference>
<dbReference type="GO" id="GO:0043531">
    <property type="term" value="F:ADP binding"/>
    <property type="evidence" value="ECO:0007669"/>
    <property type="project" value="InterPro"/>
</dbReference>
<gene>
    <name evidence="6" type="ORF">O6P43_027054</name>
</gene>
<dbReference type="GO" id="GO:0005524">
    <property type="term" value="F:ATP binding"/>
    <property type="evidence" value="ECO:0007669"/>
    <property type="project" value="UniProtKB-KW"/>
</dbReference>
<comment type="caution">
    <text evidence="6">The sequence shown here is derived from an EMBL/GenBank/DDBJ whole genome shotgun (WGS) entry which is preliminary data.</text>
</comment>
<reference evidence="6" key="1">
    <citation type="journal article" date="2023" name="Science">
        <title>Elucidation of the pathway for biosynthesis of saponin adjuvants from the soapbark tree.</title>
        <authorList>
            <person name="Reed J."/>
            <person name="Orme A."/>
            <person name="El-Demerdash A."/>
            <person name="Owen C."/>
            <person name="Martin L.B.B."/>
            <person name="Misra R.C."/>
            <person name="Kikuchi S."/>
            <person name="Rejzek M."/>
            <person name="Martin A.C."/>
            <person name="Harkess A."/>
            <person name="Leebens-Mack J."/>
            <person name="Louveau T."/>
            <person name="Stephenson M.J."/>
            <person name="Osbourn A."/>
        </authorList>
    </citation>
    <scope>NUCLEOTIDE SEQUENCE</scope>
    <source>
        <strain evidence="6">S10</strain>
    </source>
</reference>
<dbReference type="InterPro" id="IPR027417">
    <property type="entry name" value="P-loop_NTPase"/>
</dbReference>
<dbReference type="InterPro" id="IPR032675">
    <property type="entry name" value="LRR_dom_sf"/>
</dbReference>
<organism evidence="6 7">
    <name type="scientific">Quillaja saponaria</name>
    <name type="common">Soap bark tree</name>
    <dbReference type="NCBI Taxonomy" id="32244"/>
    <lineage>
        <taxon>Eukaryota</taxon>
        <taxon>Viridiplantae</taxon>
        <taxon>Streptophyta</taxon>
        <taxon>Embryophyta</taxon>
        <taxon>Tracheophyta</taxon>
        <taxon>Spermatophyta</taxon>
        <taxon>Magnoliopsida</taxon>
        <taxon>eudicotyledons</taxon>
        <taxon>Gunneridae</taxon>
        <taxon>Pentapetalae</taxon>
        <taxon>rosids</taxon>
        <taxon>fabids</taxon>
        <taxon>Fabales</taxon>
        <taxon>Quillajaceae</taxon>
        <taxon>Quillaja</taxon>
    </lineage>
</organism>
<dbReference type="KEGG" id="qsa:O6P43_027054"/>
<dbReference type="PRINTS" id="PR00364">
    <property type="entry name" value="DISEASERSIST"/>
</dbReference>
<dbReference type="Proteomes" id="UP001163823">
    <property type="component" value="Chromosome 11"/>
</dbReference>
<evidence type="ECO:0000256" key="4">
    <source>
        <dbReference type="ARBA" id="ARBA00022840"/>
    </source>
</evidence>
<dbReference type="SUPFAM" id="SSF57889">
    <property type="entry name" value="Cysteine-rich domain"/>
    <property type="match status" value="1"/>
</dbReference>
<dbReference type="EMBL" id="JARAOO010000011">
    <property type="protein sequence ID" value="KAJ7950935.1"/>
    <property type="molecule type" value="Genomic_DNA"/>
</dbReference>
<dbReference type="EMBL" id="JARAOO010000011">
    <property type="protein sequence ID" value="KAJ7950936.1"/>
    <property type="molecule type" value="Genomic_DNA"/>
</dbReference>
<dbReference type="SMART" id="SM00382">
    <property type="entry name" value="AAA"/>
    <property type="match status" value="1"/>
</dbReference>
<evidence type="ECO:0000259" key="5">
    <source>
        <dbReference type="SMART" id="SM00382"/>
    </source>
</evidence>
<dbReference type="InterPro" id="IPR003593">
    <property type="entry name" value="AAA+_ATPase"/>
</dbReference>
<evidence type="ECO:0000256" key="2">
    <source>
        <dbReference type="ARBA" id="ARBA00022741"/>
    </source>
</evidence>
<dbReference type="PANTHER" id="PTHR33463">
    <property type="entry name" value="NB-ARC DOMAIN-CONTAINING PROTEIN-RELATED"/>
    <property type="match status" value="1"/>
</dbReference>
<dbReference type="Pfam" id="PF23247">
    <property type="entry name" value="LRR_RPS2"/>
    <property type="match status" value="4"/>
</dbReference>
<dbReference type="GO" id="GO:0006952">
    <property type="term" value="P:defense response"/>
    <property type="evidence" value="ECO:0007669"/>
    <property type="project" value="UniProtKB-KW"/>
</dbReference>
<dbReference type="InterPro" id="IPR046349">
    <property type="entry name" value="C1-like_sf"/>
</dbReference>
<dbReference type="InterPro" id="IPR042197">
    <property type="entry name" value="Apaf_helical"/>
</dbReference>
<feature type="domain" description="AAA+ ATPase" evidence="5">
    <location>
        <begin position="172"/>
        <end position="313"/>
    </location>
</feature>